<dbReference type="GO" id="GO:0006154">
    <property type="term" value="P:adenosine catabolic process"/>
    <property type="evidence" value="ECO:0007669"/>
    <property type="project" value="TreeGrafter"/>
</dbReference>
<dbReference type="GO" id="GO:0046103">
    <property type="term" value="P:inosine biosynthetic process"/>
    <property type="evidence" value="ECO:0007669"/>
    <property type="project" value="TreeGrafter"/>
</dbReference>
<dbReference type="Gene3D" id="3.20.20.140">
    <property type="entry name" value="Metal-dependent hydrolases"/>
    <property type="match status" value="2"/>
</dbReference>
<dbReference type="InterPro" id="IPR032466">
    <property type="entry name" value="Metal_Hydrolase"/>
</dbReference>
<gene>
    <name evidence="3" type="ORF">RJG58_02570</name>
    <name evidence="4" type="ORF">RMP69_02570</name>
    <name evidence="1" type="ORF">RMQ65_05525</name>
    <name evidence="2" type="ORF">RMQ67_02570</name>
</gene>
<dbReference type="AlphaFoldDB" id="A0AA96RA21"/>
<proteinExistence type="predicted"/>
<organism evidence="4">
    <name type="scientific">Arcobacter sp. AZ-2023</name>
    <dbReference type="NCBI Taxonomy" id="3074453"/>
    <lineage>
        <taxon>Bacteria</taxon>
        <taxon>Pseudomonadati</taxon>
        <taxon>Campylobacterota</taxon>
        <taxon>Epsilonproteobacteria</taxon>
        <taxon>Campylobacterales</taxon>
        <taxon>Arcobacteraceae</taxon>
        <taxon>Arcobacter</taxon>
    </lineage>
</organism>
<evidence type="ECO:0008006" key="5">
    <source>
        <dbReference type="Google" id="ProtNLM"/>
    </source>
</evidence>
<evidence type="ECO:0000313" key="1">
    <source>
        <dbReference type="EMBL" id="WNL26763.1"/>
    </source>
</evidence>
<dbReference type="EMBL" id="CP134855">
    <property type="protein sequence ID" value="WNL32441.1"/>
    <property type="molecule type" value="Genomic_DNA"/>
</dbReference>
<accession>A0AA96RA21</accession>
<dbReference type="GO" id="GO:0005829">
    <property type="term" value="C:cytosol"/>
    <property type="evidence" value="ECO:0007669"/>
    <property type="project" value="TreeGrafter"/>
</dbReference>
<dbReference type="GO" id="GO:0004000">
    <property type="term" value="F:adenosine deaminase activity"/>
    <property type="evidence" value="ECO:0007669"/>
    <property type="project" value="TreeGrafter"/>
</dbReference>
<evidence type="ECO:0000313" key="4">
    <source>
        <dbReference type="EMBL" id="WNP40683.1"/>
    </source>
</evidence>
<dbReference type="GO" id="GO:0043103">
    <property type="term" value="P:hypoxanthine salvage"/>
    <property type="evidence" value="ECO:0007669"/>
    <property type="project" value="TreeGrafter"/>
</dbReference>
<dbReference type="EMBL" id="CP135131">
    <property type="protein sequence ID" value="WNP40683.1"/>
    <property type="molecule type" value="Genomic_DNA"/>
</dbReference>
<dbReference type="PANTHER" id="PTHR11409">
    <property type="entry name" value="ADENOSINE DEAMINASE"/>
    <property type="match status" value="1"/>
</dbReference>
<evidence type="ECO:0000313" key="2">
    <source>
        <dbReference type="EMBL" id="WNL32441.1"/>
    </source>
</evidence>
<evidence type="ECO:0000313" key="3">
    <source>
        <dbReference type="EMBL" id="WNP38591.1"/>
    </source>
</evidence>
<protein>
    <recommendedName>
        <fullName evidence="5">Adenosine deaminase</fullName>
    </recommendedName>
</protein>
<sequence>MYYLLKNRKIIPYISYLTYGKFWKKYLNNIYFDEDDKDFEIYIKRNFDHLPEYIYEPYRKDLIYDSDKSILYRLDLISKEFLTDNGNTIFVKKKKFEEWQGLISICSPIPIIASYIYKSDTINISNFENKYSILPTLELNYKFKNLHDLHIHMNGTSETYYSWEKALSNPKKFIDTFDKEEIGKNSLEQLIIQTGSTITEFFDLIYFSKIAREVLCIFLNNKDIDINLLNFKESLEKYKNKFSMDYVKHPYQAVYNDKLIKSNYFYELHMYIDIFNSIETSKNKDIEKLLHFYILAQSQFERILVQQITQNGFRQFLYISDNKVRDIYEDDGFKDRLLQLEETSYTYDKLNIEVRVTPGNFYKKYQKIKNTFENLKKENLISHKYNLSIICHFIKLKDPSLRNNHTNNVFIEERYAKTKRHNIKSSNEFLGALLPILNGTIEQDPFLNYFVGIDAAGYELYAPPEAFAPTFIDIRSRLKERGKNIGITFHAGEDFVHIISGIRYIYEAYTFLKYERGDRIGHANALGLDPKCWREKLNNNIYIKIGDCLDNLILLAIKTNINDKKVKQTIKILWNKIYSIKLFEYDDILTIAFQAYNLRQYPYDLKLLKNEINKNNIYDEKIINQIIQVYNEYLYKNNYDKYYNINLEEKFDKYITCLQEVILSEMSQKGIIIESMISSNVRISYYNRYREHHIIKWLEKKCNMPLVTLASDDPGIFNNNIFIEYSHLFDMIDNNEIKFNEYVKALEKNGEIAKFK</sequence>
<dbReference type="EMBL" id="CP134853">
    <property type="protein sequence ID" value="WNL26763.1"/>
    <property type="molecule type" value="Genomic_DNA"/>
</dbReference>
<dbReference type="SUPFAM" id="SSF51556">
    <property type="entry name" value="Metallo-dependent hydrolases"/>
    <property type="match status" value="1"/>
</dbReference>
<name>A0AA96RA21_9BACT</name>
<reference evidence="4" key="1">
    <citation type="submission" date="2023-09" db="EMBL/GenBank/DDBJ databases">
        <title>Arcobacter tbilisiensis sp. nov. isolated from chicken meat in Tbilisi, Georgia.</title>
        <authorList>
            <person name="Matthias R."/>
            <person name="Zautner A.E."/>
        </authorList>
    </citation>
    <scope>NUCLEOTIDE SEQUENCE</scope>
    <source>
        <strain evidence="3">LEO 101</strain>
        <strain evidence="1">LEO 49</strain>
        <strain evidence="4">LEO 50</strain>
        <strain evidence="2">LEO 53</strain>
    </source>
</reference>
<dbReference type="EMBL" id="CP135130">
    <property type="protein sequence ID" value="WNP38591.1"/>
    <property type="molecule type" value="Genomic_DNA"/>
</dbReference>
<dbReference type="InterPro" id="IPR006330">
    <property type="entry name" value="Ado/ade_deaminase"/>
</dbReference>
<dbReference type="PANTHER" id="PTHR11409:SF43">
    <property type="entry name" value="ADENOSINE DEAMINASE"/>
    <property type="match status" value="1"/>
</dbReference>